<proteinExistence type="predicted"/>
<protein>
    <recommendedName>
        <fullName evidence="2">TOG domain-containing protein</fullName>
    </recommendedName>
</protein>
<comment type="caution">
    <text evidence="3">The sequence shown here is derived from an EMBL/GenBank/DDBJ whole genome shotgun (WGS) entry which is preliminary data.</text>
</comment>
<feature type="compositionally biased region" description="Polar residues" evidence="1">
    <location>
        <begin position="807"/>
        <end position="822"/>
    </location>
</feature>
<evidence type="ECO:0000256" key="1">
    <source>
        <dbReference type="SAM" id="MobiDB-lite"/>
    </source>
</evidence>
<feature type="region of interest" description="Disordered" evidence="1">
    <location>
        <begin position="807"/>
        <end position="941"/>
    </location>
</feature>
<feature type="compositionally biased region" description="Basic and acidic residues" evidence="1">
    <location>
        <begin position="777"/>
        <end position="790"/>
    </location>
</feature>
<dbReference type="InterPro" id="IPR024395">
    <property type="entry name" value="CLASP_N_dom"/>
</dbReference>
<feature type="region of interest" description="Disordered" evidence="1">
    <location>
        <begin position="774"/>
        <end position="793"/>
    </location>
</feature>
<reference evidence="3" key="1">
    <citation type="submission" date="2021-02" db="EMBL/GenBank/DDBJ databases">
        <authorList>
            <person name="Nowell W R."/>
        </authorList>
    </citation>
    <scope>NUCLEOTIDE SEQUENCE</scope>
</reference>
<dbReference type="GO" id="GO:0000226">
    <property type="term" value="P:microtubule cytoskeleton organization"/>
    <property type="evidence" value="ECO:0007669"/>
    <property type="project" value="TreeGrafter"/>
</dbReference>
<dbReference type="Gene3D" id="1.25.10.10">
    <property type="entry name" value="Leucine-rich Repeat Variant"/>
    <property type="match status" value="4"/>
</dbReference>
<dbReference type="SMART" id="SM01349">
    <property type="entry name" value="TOG"/>
    <property type="match status" value="2"/>
</dbReference>
<dbReference type="PANTHER" id="PTHR21567:SF87">
    <property type="entry name" value="CRESCERIN-LIKE PROTEIN CHE-12"/>
    <property type="match status" value="1"/>
</dbReference>
<dbReference type="GO" id="GO:0005929">
    <property type="term" value="C:cilium"/>
    <property type="evidence" value="ECO:0007669"/>
    <property type="project" value="TreeGrafter"/>
</dbReference>
<dbReference type="PANTHER" id="PTHR21567">
    <property type="entry name" value="CLASP"/>
    <property type="match status" value="1"/>
</dbReference>
<dbReference type="Pfam" id="PF12348">
    <property type="entry name" value="CLASP_N"/>
    <property type="match status" value="1"/>
</dbReference>
<organism evidence="3 4">
    <name type="scientific">Rotaria socialis</name>
    <dbReference type="NCBI Taxonomy" id="392032"/>
    <lineage>
        <taxon>Eukaryota</taxon>
        <taxon>Metazoa</taxon>
        <taxon>Spiralia</taxon>
        <taxon>Gnathifera</taxon>
        <taxon>Rotifera</taxon>
        <taxon>Eurotatoria</taxon>
        <taxon>Bdelloidea</taxon>
        <taxon>Philodinida</taxon>
        <taxon>Philodinidae</taxon>
        <taxon>Rotaria</taxon>
    </lineage>
</organism>
<gene>
    <name evidence="3" type="ORF">KIK155_LOCUS17448</name>
</gene>
<feature type="compositionally biased region" description="Polar residues" evidence="1">
    <location>
        <begin position="1118"/>
        <end position="1127"/>
    </location>
</feature>
<evidence type="ECO:0000259" key="2">
    <source>
        <dbReference type="SMART" id="SM01349"/>
    </source>
</evidence>
<dbReference type="GO" id="GO:0005881">
    <property type="term" value="C:cytoplasmic microtubule"/>
    <property type="evidence" value="ECO:0007669"/>
    <property type="project" value="TreeGrafter"/>
</dbReference>
<feature type="compositionally biased region" description="Low complexity" evidence="1">
    <location>
        <begin position="982"/>
        <end position="1001"/>
    </location>
</feature>
<evidence type="ECO:0000313" key="3">
    <source>
        <dbReference type="EMBL" id="CAF3530810.1"/>
    </source>
</evidence>
<feature type="region of interest" description="Disordered" evidence="1">
    <location>
        <begin position="1"/>
        <end position="21"/>
    </location>
</feature>
<feature type="compositionally biased region" description="Low complexity" evidence="1">
    <location>
        <begin position="1128"/>
        <end position="1138"/>
    </location>
</feature>
<sequence>MTIASSLHTMSNGSGSSTTNPFLLPKNDLTMGDSQLIDVLLHGQNNDNKIQAVNRWCKNSRHNRLSTIIDVAQRYDILLSLVNTLQQTTNTEYQYNCLTFLSELQTNIHHYDQQHYLPAIIQCFSSTSNDVQKLASQFIIKQIHTTNDISTFLLIFTQDALKSPNIRISVKSIEILTDLLTKSHQRENLSPIFEIILQYLQDTKFRLNYNGILRQAINHLKYILGVELLNTYLDSYPPSLKRLYHTYISEQSDNDETLRAPVQVSHVKDANNYSHTGTNGFRTNGITHSDNALSTPTENSEVNSLIEIIRSKWMASDETNRVNYLERLKISADKYYQTLCSRYPTPNNAQFHQVFHTFLTSKLDLLSYITSTNLDLSIKIKLVLSTCLAWLIKHSQATYCKQHYKTICVIFKNILFNGQSNNRQLAKFSVSIILLLENFVHPQIVLDELIDDQYQYYNYRIQLEILAIVTATFIKHRQQKYDNIANLHKNLLPMLLSNRRELRHGAMECFTVICVYLNAFKPLTSTTIETNPSIKLVLSLIENLSYDALNAFRFRLQRNLLPSLTDEGNITPGLVCDSTTTNDPDAKFILLVSNNNKNSFVQTPQSVTSYETASLQSSSQFLSTNNSKLLQLAMPFVDKKTNANDSVMRSREIPPLKPVNADLGSHRYTNNNHPYETAINPTVLTTVTTGGPPLDFTVTGNNNYRPLTLTERVFTDDWAKKLSTTNIHRKEPLTAVHQQENLQNNSLPQFRPAIPHRPAIGRFPASHNILATSQIHNHNEQKSSARRLDSNTDYDEDIDSAIESRYIPNNTENGSIHQTNGHQSKKPARSVHSSSTRRKVNRLFNNGSDLESTSARTLTPENSNESGVYSQSGRDTEYNSNSSTRSVGKDQLFTTKPRLARSGSKPKADKSQLLPSDPLSGQNHDNHSTNDKTRRPNNNHVEVVGRAYADEKISTRRLLNEKNDDKQQPIASKPRAKLIKGSVVTNPVSTTTHTNNNNNDASTRDDGQDIGVIGKAVPMPLRTNGDMDIMRMQHNNAVNNKLNRQSDNTDTLSDEFDSDSKENENFVNMGQSLSASFRLRVQQKTQEKIEQKERRRQDRENRSQQQDFNNNNNNNNNGDTQYDNDMPTSSTSTSRYSSQPDLTAINNDMPPPTARRQIDSNKNSILPNFPTKQRSHYCQLNSSIYFSMARSQTFNNRRDIPTNEQHLAFHRSSSEDRTLEQLRNPDHVYREAMESIASDDWEQKCSGLNLLQLLIAQYPDTVTQNLHQVVLVLIQEVKNLRSQVARFALSTFCDMFKYLKRNMDIELDLTIKAIIQKSAESNEFFRSDAEKCLQTMVDNVTLQKALQALIAGGASHRNPAARKTSAKCIYLVCEKLGPTKILSGTRDITERVLQVAATFASDGPPEIRWYGKKIYHMLMPFDELDSMMKHYLNPSAYSNMCEILDSIRAKGGVGETPSESARNNGRRTLSNDKLGSHGNLTNQFSSTRKINTADQAEQVRDLTKQMRSSDFRERLSGIEEFQKLCELETDTAIQSLVQIFDGFNDCLADMNSKVVLKSLNTMHQVIPILGDALSSVINSALPLIAQSIASKNREISQLPSDIIDTAIEYIDCGVLIQPLCTLSQNSNLRIRPEIVLKLANLAPHVCQSKPKQVEIHLLPTFWELLSLLRGQISTNIAQSASATNGLNSSIHILTTALYTELGSVLLEKASSSSSVTPQNLQMLRELCTNLNTE</sequence>
<dbReference type="InterPro" id="IPR034085">
    <property type="entry name" value="TOG"/>
</dbReference>
<dbReference type="Proteomes" id="UP000663865">
    <property type="component" value="Unassembled WGS sequence"/>
</dbReference>
<feature type="compositionally biased region" description="Basic and acidic residues" evidence="1">
    <location>
        <begin position="958"/>
        <end position="967"/>
    </location>
</feature>
<dbReference type="SUPFAM" id="SSF48371">
    <property type="entry name" value="ARM repeat"/>
    <property type="match status" value="2"/>
</dbReference>
<feature type="domain" description="TOG" evidence="2">
    <location>
        <begin position="1483"/>
        <end position="1715"/>
    </location>
</feature>
<feature type="domain" description="TOG" evidence="2">
    <location>
        <begin position="1221"/>
        <end position="1436"/>
    </location>
</feature>
<feature type="compositionally biased region" description="Polar residues" evidence="1">
    <location>
        <begin position="843"/>
        <end position="886"/>
    </location>
</feature>
<accession>A0A818IYQ8</accession>
<feature type="region of interest" description="Disordered" evidence="1">
    <location>
        <begin position="958"/>
        <end position="1011"/>
    </location>
</feature>
<feature type="compositionally biased region" description="Basic and acidic residues" evidence="1">
    <location>
        <begin position="1085"/>
        <end position="1102"/>
    </location>
</feature>
<dbReference type="InterPro" id="IPR016024">
    <property type="entry name" value="ARM-type_fold"/>
</dbReference>
<dbReference type="GO" id="GO:0008017">
    <property type="term" value="F:microtubule binding"/>
    <property type="evidence" value="ECO:0007669"/>
    <property type="project" value="TreeGrafter"/>
</dbReference>
<feature type="region of interest" description="Disordered" evidence="1">
    <location>
        <begin position="1081"/>
        <end position="1170"/>
    </location>
</feature>
<dbReference type="InterPro" id="IPR011989">
    <property type="entry name" value="ARM-like"/>
</dbReference>
<feature type="compositionally biased region" description="Basic residues" evidence="1">
    <location>
        <begin position="823"/>
        <end position="841"/>
    </location>
</feature>
<name>A0A818IYQ8_9BILA</name>
<feature type="region of interest" description="Disordered" evidence="1">
    <location>
        <begin position="1038"/>
        <end position="1063"/>
    </location>
</feature>
<feature type="region of interest" description="Disordered" evidence="1">
    <location>
        <begin position="1452"/>
        <end position="1493"/>
    </location>
</feature>
<evidence type="ECO:0000313" key="4">
    <source>
        <dbReference type="Proteomes" id="UP000663865"/>
    </source>
</evidence>
<feature type="compositionally biased region" description="Polar residues" evidence="1">
    <location>
        <begin position="1457"/>
        <end position="1493"/>
    </location>
</feature>
<dbReference type="EMBL" id="CAJNYV010003047">
    <property type="protein sequence ID" value="CAF3530810.1"/>
    <property type="molecule type" value="Genomic_DNA"/>
</dbReference>
<feature type="compositionally biased region" description="Polar residues" evidence="1">
    <location>
        <begin position="1"/>
        <end position="10"/>
    </location>
</feature>
<feature type="compositionally biased region" description="Basic and acidic residues" evidence="1">
    <location>
        <begin position="924"/>
        <end position="934"/>
    </location>
</feature>
<feature type="compositionally biased region" description="Polar residues" evidence="1">
    <location>
        <begin position="1160"/>
        <end position="1170"/>
    </location>
</feature>
<feature type="compositionally biased region" description="Polar residues" evidence="1">
    <location>
        <begin position="1038"/>
        <end position="1051"/>
    </location>
</feature>
<feature type="compositionally biased region" description="Low complexity" evidence="1">
    <location>
        <begin position="11"/>
        <end position="20"/>
    </location>
</feature>
<feature type="compositionally biased region" description="Low complexity" evidence="1">
    <location>
        <begin position="1103"/>
        <end position="1117"/>
    </location>
</feature>